<reference evidence="3" key="1">
    <citation type="submission" date="2017-06" db="EMBL/GenBank/DDBJ databases">
        <authorList>
            <person name="Varghese N."/>
            <person name="Submissions S."/>
        </authorList>
    </citation>
    <scope>NUCLEOTIDE SEQUENCE [LARGE SCALE GENOMIC DNA]</scope>
    <source>
        <strain evidence="3">DSM 28041</strain>
    </source>
</reference>
<protein>
    <recommendedName>
        <fullName evidence="1">MoxR-vWA-beta-propeller ternary system domain-containing protein</fullName>
    </recommendedName>
</protein>
<dbReference type="AlphaFoldDB" id="A0A238ZG14"/>
<dbReference type="InterPro" id="IPR045551">
    <property type="entry name" value="bpX3"/>
</dbReference>
<gene>
    <name evidence="2" type="ORF">SAMN06269173_10823</name>
</gene>
<dbReference type="Gene3D" id="1.25.40.10">
    <property type="entry name" value="Tetratricopeptide repeat domain"/>
    <property type="match status" value="1"/>
</dbReference>
<dbReference type="RefSeq" id="WP_045690142.1">
    <property type="nucleotide sequence ID" value="NZ_FZNS01000008.1"/>
</dbReference>
<dbReference type="InterPro" id="IPR011990">
    <property type="entry name" value="TPR-like_helical_dom_sf"/>
</dbReference>
<sequence>MQLTLHYQATASHAPCAAFLRGTAPAEWLREISRWNVPLAELVCFLVPESIRSVKAAGLFVALRNSTSTALAAADLLEPYGVVAGRLYVPVQAALWPETTPAELAQLLLWERQLFHPTIGVVGFEATDELHLADLLDCGTSLDADWTWAHPGLPARPPLQQLQVQQPTATEVVGSFREDVGTEPLTSLPQNTPEERTPLQKTLDEVKRRALEASLAGVKGVGQALTGLGSLLPSAGGGPGDTASAGPGLLDRFENWLASNLSGLDQKRNDEIQRLLQLFDENMEEALKYAIPLDGPYLNRGVASPSTALQRHGTNFDPTRLGGGSRVDGWNLGLHEYQLRANYQRAATQEAEAGNYKKAAYIYAHLLGDYHSAARVLEQGVYYREAAILYKDHLKDLPAAAECLERGNLLLEAVEVYEQLRRPEKAGDLYQQLRQPARAAQRYEQAATIFRDNGDYLETARVLEQKLADPARAQEVLLQGWNGAKQAEACLLRYFEVVANQPEAALAPAVQQVYQDHTPPQKRPALLQVLVAVQGKQERGLQDVSREIAYEIISGEASAGQLGNVHLLKQFLPQDQLLGADLSRYVTGERARMAARPTTRPETSPAATSWQLDPEIQWLQAVAHRNQFVAIGTRENRLHLVRGNWYGNFEYYSWPNELAADSHIQLLADAQHGTRILLRDYPSMLFETKLLPKNKYFSEALTIESPVWLPKGPLAIALLPEREIATLTISGGTMMLRRYSGTGALLNKVDYFPAGDMPAYAWETPGGTAFTMVYRNGTYYTFAGEVRLELQETGEPRIAGTSATIGQMAVSAYAEEMTLAFGTEHGSFLCGPLQPGRTGGQQEAYVSANAPTAIQFVGPNKLAVASVQQVVLYAYSKDDEDGTPEASFATEAPIIAILPTSNREQFALLLSTGEICLKHQEPTS</sequence>
<proteinExistence type="predicted"/>
<feature type="domain" description="MoxR-vWA-beta-propeller ternary system" evidence="1">
    <location>
        <begin position="2"/>
        <end position="174"/>
    </location>
</feature>
<dbReference type="Pfam" id="PF19919">
    <property type="entry name" value="bpX3"/>
    <property type="match status" value="1"/>
</dbReference>
<name>A0A238ZG14_9BACT</name>
<keyword evidence="3" id="KW-1185">Reference proteome</keyword>
<evidence type="ECO:0000259" key="1">
    <source>
        <dbReference type="Pfam" id="PF19919"/>
    </source>
</evidence>
<evidence type="ECO:0000313" key="3">
    <source>
        <dbReference type="Proteomes" id="UP000198310"/>
    </source>
</evidence>
<dbReference type="SUPFAM" id="SSF48452">
    <property type="entry name" value="TPR-like"/>
    <property type="match status" value="1"/>
</dbReference>
<dbReference type="EMBL" id="FZNS01000008">
    <property type="protein sequence ID" value="SNR82445.1"/>
    <property type="molecule type" value="Genomic_DNA"/>
</dbReference>
<accession>A0A238ZG14</accession>
<evidence type="ECO:0000313" key="2">
    <source>
        <dbReference type="EMBL" id="SNR82445.1"/>
    </source>
</evidence>
<dbReference type="Proteomes" id="UP000198310">
    <property type="component" value="Unassembled WGS sequence"/>
</dbReference>
<organism evidence="2 3">
    <name type="scientific">Hymenobacter mucosus</name>
    <dbReference type="NCBI Taxonomy" id="1411120"/>
    <lineage>
        <taxon>Bacteria</taxon>
        <taxon>Pseudomonadati</taxon>
        <taxon>Bacteroidota</taxon>
        <taxon>Cytophagia</taxon>
        <taxon>Cytophagales</taxon>
        <taxon>Hymenobacteraceae</taxon>
        <taxon>Hymenobacter</taxon>
    </lineage>
</organism>